<organism evidence="1 2">
    <name type="scientific">Limosilactobacillus reuteri</name>
    <name type="common">Lactobacillus reuteri</name>
    <dbReference type="NCBI Taxonomy" id="1598"/>
    <lineage>
        <taxon>Bacteria</taxon>
        <taxon>Bacillati</taxon>
        <taxon>Bacillota</taxon>
        <taxon>Bacilli</taxon>
        <taxon>Lactobacillales</taxon>
        <taxon>Lactobacillaceae</taxon>
        <taxon>Limosilactobacillus</taxon>
    </lineage>
</organism>
<gene>
    <name evidence="1" type="ORF">FOD75_11245</name>
</gene>
<evidence type="ECO:0000313" key="2">
    <source>
        <dbReference type="Proteomes" id="UP000316394"/>
    </source>
</evidence>
<keyword evidence="1" id="KW-0614">Plasmid</keyword>
<dbReference type="RefSeq" id="WP_144228012.1">
    <property type="nucleotide sequence ID" value="NZ_CP041677.1"/>
</dbReference>
<evidence type="ECO:0008006" key="3">
    <source>
        <dbReference type="Google" id="ProtNLM"/>
    </source>
</evidence>
<protein>
    <recommendedName>
        <fullName evidence="3">Rpn family recombination-promoting nuclease/putative transposase</fullName>
    </recommendedName>
</protein>
<geneLocation type="plasmid" evidence="1 2">
    <name>unnamed</name>
</geneLocation>
<proteinExistence type="predicted"/>
<sequence>MIDIDNVRSGDSYSSLSDSYIIFLMPFDPMNRRRKQYNFHLHEDEDPSLVLDTGANVILLNSTGETGKITNELQSFFDLMNGFDLVDNQFGEEIKQDIDKVKESPKKEREYMDYVMKLRESENKGIEKGQKQEQVKMLEDLIRKFRQKGMSEEEIKNSLVDFFGERISEKSISRVMADTKD</sequence>
<accession>A0A517D8G8</accession>
<dbReference type="Proteomes" id="UP000316394">
    <property type="component" value="Plasmid unnamed"/>
</dbReference>
<name>A0A517D8G8_LIMRT</name>
<dbReference type="EMBL" id="CP041677">
    <property type="protein sequence ID" value="QDR73660.1"/>
    <property type="molecule type" value="Genomic_DNA"/>
</dbReference>
<evidence type="ECO:0000313" key="1">
    <source>
        <dbReference type="EMBL" id="QDR73660.1"/>
    </source>
</evidence>
<dbReference type="AlphaFoldDB" id="A0A517D8G8"/>
<reference evidence="1 2" key="1">
    <citation type="submission" date="2019-07" db="EMBL/GenBank/DDBJ databases">
        <title>Gastrointestinal microbiota of Peromyscus leucopus, the white-footed mouse.</title>
        <authorList>
            <person name="Milovic A."/>
            <person name="Bassam K."/>
            <person name="Barbour A.G."/>
        </authorList>
    </citation>
    <scope>NUCLEOTIDE SEQUENCE [LARGE SCALE GENOMIC DNA]</scope>
    <source>
        <strain evidence="1 2">LL7</strain>
        <plasmid evidence="1 2">unnamed</plasmid>
    </source>
</reference>